<dbReference type="HOGENOM" id="CLU_000604_92_3_12"/>
<dbReference type="Proteomes" id="UP000007939">
    <property type="component" value="Chromosome"/>
</dbReference>
<evidence type="ECO:0000256" key="3">
    <source>
        <dbReference type="ARBA" id="ARBA00022475"/>
    </source>
</evidence>
<dbReference type="STRING" id="760011.Spico_0015"/>
<dbReference type="KEGG" id="scc:Spico_0015"/>
<evidence type="ECO:0000256" key="2">
    <source>
        <dbReference type="ARBA" id="ARBA00022448"/>
    </source>
</evidence>
<keyword evidence="8" id="KW-1278">Translocase</keyword>
<dbReference type="GO" id="GO:0005524">
    <property type="term" value="F:ATP binding"/>
    <property type="evidence" value="ECO:0007669"/>
    <property type="project" value="UniProtKB-KW"/>
</dbReference>
<dbReference type="CDD" id="cd03216">
    <property type="entry name" value="ABC_Carb_Monos_I"/>
    <property type="match status" value="1"/>
</dbReference>
<protein>
    <submittedName>
        <fullName evidence="11">Monosaccharide-transporting ATPase</fullName>
        <ecNumber evidence="11">3.6.3.17</ecNumber>
    </submittedName>
</protein>
<evidence type="ECO:0000313" key="12">
    <source>
        <dbReference type="Proteomes" id="UP000007939"/>
    </source>
</evidence>
<dbReference type="EMBL" id="CP002659">
    <property type="protein sequence ID" value="AEC01257.1"/>
    <property type="molecule type" value="Genomic_DNA"/>
</dbReference>
<dbReference type="GO" id="GO:0016887">
    <property type="term" value="F:ATP hydrolysis activity"/>
    <property type="evidence" value="ECO:0007669"/>
    <property type="project" value="InterPro"/>
</dbReference>
<dbReference type="RefSeq" id="WP_013738653.1">
    <property type="nucleotide sequence ID" value="NC_015436.1"/>
</dbReference>
<keyword evidence="11" id="KW-0378">Hydrolase</keyword>
<evidence type="ECO:0000259" key="10">
    <source>
        <dbReference type="PROSITE" id="PS50893"/>
    </source>
</evidence>
<keyword evidence="7" id="KW-0067">ATP-binding</keyword>
<dbReference type="eggNOG" id="COG1129">
    <property type="taxonomic scope" value="Bacteria"/>
</dbReference>
<reference evidence="12" key="1">
    <citation type="submission" date="2011-04" db="EMBL/GenBank/DDBJ databases">
        <title>The complete genome of Spirochaeta coccoides DSM 17374.</title>
        <authorList>
            <person name="Lucas S."/>
            <person name="Copeland A."/>
            <person name="Lapidus A."/>
            <person name="Bruce D."/>
            <person name="Goodwin L."/>
            <person name="Pitluck S."/>
            <person name="Peters L."/>
            <person name="Kyrpides N."/>
            <person name="Mavromatis K."/>
            <person name="Pagani I."/>
            <person name="Ivanova N."/>
            <person name="Ovchinnikova G."/>
            <person name="Lu M."/>
            <person name="Detter J.C."/>
            <person name="Tapia R."/>
            <person name="Han C."/>
            <person name="Land M."/>
            <person name="Hauser L."/>
            <person name="Markowitz V."/>
            <person name="Cheng J.-F."/>
            <person name="Hugenholtz P."/>
            <person name="Woyke T."/>
            <person name="Wu D."/>
            <person name="Spring S."/>
            <person name="Schroeder M."/>
            <person name="Brambilla E."/>
            <person name="Klenk H.-P."/>
            <person name="Eisen J.A."/>
        </authorList>
    </citation>
    <scope>NUCLEOTIDE SEQUENCE [LARGE SCALE GENOMIC DNA]</scope>
    <source>
        <strain evidence="12">ATCC BAA-1237 / DSM 17374 / SPN1</strain>
    </source>
</reference>
<dbReference type="FunFam" id="3.40.50.300:FF:000127">
    <property type="entry name" value="Ribose import ATP-binding protein RbsA"/>
    <property type="match status" value="1"/>
</dbReference>
<dbReference type="PROSITE" id="PS50893">
    <property type="entry name" value="ABC_TRANSPORTER_2"/>
    <property type="match status" value="2"/>
</dbReference>
<dbReference type="SMART" id="SM00382">
    <property type="entry name" value="AAA"/>
    <property type="match status" value="2"/>
</dbReference>
<dbReference type="OrthoDB" id="304830at2"/>
<sequence>MNDGTLLQLKNISKSFPGVKALDNVSFSICPGEVHGLVGENGAGKSTIIKIIMGVYQRDGGEMLLDGEDYSPHNVIDSGKVGLSTVYQDLNLATHLSIGENFFMGDFPKKKTGLIDWDKVHGDARAILEDLHINVDTRLKITELSPAVQEMVAIAKAVHGKARLVVFDEPTALLSNEEVDILFSIIRKLKSEGVAILYISHRLEEIFRVCDTVTVFKDGRHVKTLPAKETNQEDLIALMVGRALTNMYDIEHHVSDKEVLKVANFSRAKAFDDISFSVNAGEIFGMFGLVGSGRTEVVRAIFGADPKDKGDVFLNGKQLQIEKPLDAISAGIGLVPEDRKQQGLAMSLSVKKNINLASYKSISRFSFINSKKEQQRALLYQNRLRIKTPHVDQIVKNLSGGNQQKVVISKWLCGKSQVFIFDEPTVGVDVGAKQEIYQLIESLTKDGHAIIIISSYLPEVMGLSDRIGVFHEGKMGRIVPREDFEEEKLLRYASGLK</sequence>
<dbReference type="EC" id="3.6.3.17" evidence="11"/>
<dbReference type="InterPro" id="IPR017871">
    <property type="entry name" value="ABC_transporter-like_CS"/>
</dbReference>
<dbReference type="PANTHER" id="PTHR43790">
    <property type="entry name" value="CARBOHYDRATE TRANSPORT ATP-BINDING PROTEIN MG119-RELATED"/>
    <property type="match status" value="1"/>
</dbReference>
<keyword evidence="6" id="KW-0547">Nucleotide-binding</keyword>
<gene>
    <name evidence="11" type="ordered locus">Spico_0015</name>
</gene>
<dbReference type="InterPro" id="IPR027417">
    <property type="entry name" value="P-loop_NTPase"/>
</dbReference>
<dbReference type="PANTHER" id="PTHR43790:SF3">
    <property type="entry name" value="D-ALLOSE IMPORT ATP-BINDING PROTEIN ALSA-RELATED"/>
    <property type="match status" value="1"/>
</dbReference>
<dbReference type="SUPFAM" id="SSF52540">
    <property type="entry name" value="P-loop containing nucleoside triphosphate hydrolases"/>
    <property type="match status" value="2"/>
</dbReference>
<keyword evidence="9" id="KW-0472">Membrane</keyword>
<feature type="domain" description="ABC transporter" evidence="10">
    <location>
        <begin position="7"/>
        <end position="243"/>
    </location>
</feature>
<name>F4GI98_PARC1</name>
<dbReference type="Pfam" id="PF00005">
    <property type="entry name" value="ABC_tran"/>
    <property type="match status" value="2"/>
</dbReference>
<keyword evidence="2" id="KW-0813">Transport</keyword>
<dbReference type="AlphaFoldDB" id="F4GI98"/>
<evidence type="ECO:0000256" key="6">
    <source>
        <dbReference type="ARBA" id="ARBA00022741"/>
    </source>
</evidence>
<evidence type="ECO:0000256" key="1">
    <source>
        <dbReference type="ARBA" id="ARBA00004202"/>
    </source>
</evidence>
<keyword evidence="4" id="KW-0762">Sugar transport</keyword>
<dbReference type="Gene3D" id="3.40.50.300">
    <property type="entry name" value="P-loop containing nucleotide triphosphate hydrolases"/>
    <property type="match status" value="2"/>
</dbReference>
<keyword evidence="3" id="KW-1003">Cell membrane</keyword>
<accession>F4GI98</accession>
<dbReference type="InterPro" id="IPR003593">
    <property type="entry name" value="AAA+_ATPase"/>
</dbReference>
<dbReference type="CDD" id="cd03215">
    <property type="entry name" value="ABC_Carb_Monos_II"/>
    <property type="match status" value="1"/>
</dbReference>
<feature type="domain" description="ABC transporter" evidence="10">
    <location>
        <begin position="254"/>
        <end position="497"/>
    </location>
</feature>
<proteinExistence type="predicted"/>
<dbReference type="InterPro" id="IPR003439">
    <property type="entry name" value="ABC_transporter-like_ATP-bd"/>
</dbReference>
<evidence type="ECO:0000256" key="9">
    <source>
        <dbReference type="ARBA" id="ARBA00023136"/>
    </source>
</evidence>
<evidence type="ECO:0000256" key="4">
    <source>
        <dbReference type="ARBA" id="ARBA00022597"/>
    </source>
</evidence>
<evidence type="ECO:0000256" key="8">
    <source>
        <dbReference type="ARBA" id="ARBA00022967"/>
    </source>
</evidence>
<dbReference type="PROSITE" id="PS00211">
    <property type="entry name" value="ABC_TRANSPORTER_1"/>
    <property type="match status" value="1"/>
</dbReference>
<keyword evidence="12" id="KW-1185">Reference proteome</keyword>
<reference evidence="11 12" key="2">
    <citation type="journal article" date="2012" name="Stand. Genomic Sci.">
        <title>Complete genome sequence of the termite hindgut bacterium Spirochaeta coccoides type strain (SPN1(T)), reclassification in the genus Sphaerochaeta as Sphaerochaeta coccoides comb. nov. and emendations of the family Spirochaetaceae and the genus Sphaerochaeta.</title>
        <authorList>
            <person name="Abt B."/>
            <person name="Han C."/>
            <person name="Scheuner C."/>
            <person name="Lu M."/>
            <person name="Lapidus A."/>
            <person name="Nolan M."/>
            <person name="Lucas S."/>
            <person name="Hammon N."/>
            <person name="Deshpande S."/>
            <person name="Cheng J.F."/>
            <person name="Tapia R."/>
            <person name="Goodwin L.A."/>
            <person name="Pitluck S."/>
            <person name="Liolios K."/>
            <person name="Pagani I."/>
            <person name="Ivanova N."/>
            <person name="Mavromatis K."/>
            <person name="Mikhailova N."/>
            <person name="Huntemann M."/>
            <person name="Pati A."/>
            <person name="Chen A."/>
            <person name="Palaniappan K."/>
            <person name="Land M."/>
            <person name="Hauser L."/>
            <person name="Brambilla E.M."/>
            <person name="Rohde M."/>
            <person name="Spring S."/>
            <person name="Gronow S."/>
            <person name="Goker M."/>
            <person name="Woyke T."/>
            <person name="Bristow J."/>
            <person name="Eisen J.A."/>
            <person name="Markowitz V."/>
            <person name="Hugenholtz P."/>
            <person name="Kyrpides N.C."/>
            <person name="Klenk H.P."/>
            <person name="Detter J.C."/>
        </authorList>
    </citation>
    <scope>NUCLEOTIDE SEQUENCE [LARGE SCALE GENOMIC DNA]</scope>
    <source>
        <strain evidence="12">ATCC BAA-1237 / DSM 17374 / SPN1</strain>
    </source>
</reference>
<keyword evidence="5" id="KW-0677">Repeat</keyword>
<comment type="subcellular location">
    <subcellularLocation>
        <location evidence="1">Cell membrane</location>
        <topology evidence="1">Peripheral membrane protein</topology>
    </subcellularLocation>
</comment>
<dbReference type="InterPro" id="IPR050107">
    <property type="entry name" value="ABC_carbohydrate_import_ATPase"/>
</dbReference>
<evidence type="ECO:0000256" key="5">
    <source>
        <dbReference type="ARBA" id="ARBA00022737"/>
    </source>
</evidence>
<evidence type="ECO:0000256" key="7">
    <source>
        <dbReference type="ARBA" id="ARBA00022840"/>
    </source>
</evidence>
<evidence type="ECO:0000313" key="11">
    <source>
        <dbReference type="EMBL" id="AEC01257.1"/>
    </source>
</evidence>
<organism evidence="11 12">
    <name type="scientific">Parasphaerochaeta coccoides (strain ATCC BAA-1237 / DSM 17374 / SPN1)</name>
    <name type="common">Sphaerochaeta coccoides</name>
    <dbReference type="NCBI Taxonomy" id="760011"/>
    <lineage>
        <taxon>Bacteria</taxon>
        <taxon>Pseudomonadati</taxon>
        <taxon>Spirochaetota</taxon>
        <taxon>Spirochaetia</taxon>
        <taxon>Spirochaetales</taxon>
        <taxon>Sphaerochaetaceae</taxon>
        <taxon>Parasphaerochaeta</taxon>
    </lineage>
</organism>
<dbReference type="GO" id="GO:0005886">
    <property type="term" value="C:plasma membrane"/>
    <property type="evidence" value="ECO:0007669"/>
    <property type="project" value="UniProtKB-SubCell"/>
</dbReference>